<protein>
    <submittedName>
        <fullName evidence="2">Terminase</fullName>
    </submittedName>
</protein>
<dbReference type="RefSeq" id="WP_065789183.1">
    <property type="nucleotide sequence ID" value="NZ_MAUJ01000001.1"/>
</dbReference>
<evidence type="ECO:0000256" key="1">
    <source>
        <dbReference type="SAM" id="Phobius"/>
    </source>
</evidence>
<gene>
    <name evidence="2" type="ORF">A7985_04425</name>
</gene>
<proteinExistence type="predicted"/>
<comment type="caution">
    <text evidence="2">The sequence shown here is derived from an EMBL/GenBank/DDBJ whole genome shotgun (WGS) entry which is preliminary data.</text>
</comment>
<sequence>MSIKETLEWQWNGYAKFHRSRANLVLHIIAVPFFILGAILLLLSIFNFSFPLLAVSVLLMVGAIVVQGVGHSKETLPPEPFTGPTNAILRIVLEQLYTFPKFVVSGNWLKALKNS</sequence>
<evidence type="ECO:0000313" key="2">
    <source>
        <dbReference type="EMBL" id="OCQ23198.1"/>
    </source>
</evidence>
<reference evidence="3" key="1">
    <citation type="submission" date="2016-07" db="EMBL/GenBank/DDBJ databases">
        <authorList>
            <person name="Florea S."/>
            <person name="Webb J.S."/>
            <person name="Jaromczyk J."/>
            <person name="Schardl C.L."/>
        </authorList>
    </citation>
    <scope>NUCLEOTIDE SEQUENCE [LARGE SCALE GENOMIC DNA]</scope>
    <source>
        <strain evidence="3">IPB1</strain>
    </source>
</reference>
<organism evidence="2 3">
    <name type="scientific">Pseudoalteromonas luteoviolacea</name>
    <dbReference type="NCBI Taxonomy" id="43657"/>
    <lineage>
        <taxon>Bacteria</taxon>
        <taxon>Pseudomonadati</taxon>
        <taxon>Pseudomonadota</taxon>
        <taxon>Gammaproteobacteria</taxon>
        <taxon>Alteromonadales</taxon>
        <taxon>Pseudoalteromonadaceae</taxon>
        <taxon>Pseudoalteromonas</taxon>
    </lineage>
</organism>
<dbReference type="EMBL" id="MAUJ01000001">
    <property type="protein sequence ID" value="OCQ23198.1"/>
    <property type="molecule type" value="Genomic_DNA"/>
</dbReference>
<keyword evidence="1" id="KW-0472">Membrane</keyword>
<dbReference type="AlphaFoldDB" id="A0A1C0TV47"/>
<evidence type="ECO:0000313" key="3">
    <source>
        <dbReference type="Proteomes" id="UP000093366"/>
    </source>
</evidence>
<feature type="transmembrane region" description="Helical" evidence="1">
    <location>
        <begin position="24"/>
        <end position="46"/>
    </location>
</feature>
<dbReference type="OrthoDB" id="574431at2"/>
<feature type="transmembrane region" description="Helical" evidence="1">
    <location>
        <begin position="52"/>
        <end position="70"/>
    </location>
</feature>
<name>A0A1C0TV47_9GAMM</name>
<dbReference type="Proteomes" id="UP000093366">
    <property type="component" value="Unassembled WGS sequence"/>
</dbReference>
<accession>A0A1C0TV47</accession>
<keyword evidence="1" id="KW-0812">Transmembrane</keyword>
<keyword evidence="1" id="KW-1133">Transmembrane helix</keyword>